<comment type="caution">
    <text evidence="5">The sequence shown here is derived from an EMBL/GenBank/DDBJ whole genome shotgun (WGS) entry which is preliminary data.</text>
</comment>
<dbReference type="InterPro" id="IPR036388">
    <property type="entry name" value="WH-like_DNA-bd_sf"/>
</dbReference>
<reference evidence="5 6" key="1">
    <citation type="submission" date="2016-01" db="EMBL/GenBank/DDBJ databases">
        <title>Amycolatopsis coloradensis genome sequencing and assembly.</title>
        <authorList>
            <person name="Mayilraj S."/>
        </authorList>
    </citation>
    <scope>NUCLEOTIDE SEQUENCE [LARGE SCALE GENOMIC DNA]</scope>
    <source>
        <strain evidence="5 6">DSM 44225</strain>
    </source>
</reference>
<dbReference type="GO" id="GO:0003677">
    <property type="term" value="F:DNA binding"/>
    <property type="evidence" value="ECO:0007669"/>
    <property type="project" value="UniProtKB-KW"/>
</dbReference>
<dbReference type="PROSITE" id="PS50043">
    <property type="entry name" value="HTH_LUXR_2"/>
    <property type="match status" value="1"/>
</dbReference>
<keyword evidence="2" id="KW-0238">DNA-binding</keyword>
<dbReference type="STRING" id="76021.BS329_20795"/>
<keyword evidence="3" id="KW-0804">Transcription</keyword>
<dbReference type="SUPFAM" id="SSF55781">
    <property type="entry name" value="GAF domain-like"/>
    <property type="match status" value="1"/>
</dbReference>
<dbReference type="PRINTS" id="PR00038">
    <property type="entry name" value="HTHLUXR"/>
</dbReference>
<organism evidence="5 6">
    <name type="scientific">Amycolatopsis coloradensis</name>
    <dbReference type="NCBI Taxonomy" id="76021"/>
    <lineage>
        <taxon>Bacteria</taxon>
        <taxon>Bacillati</taxon>
        <taxon>Actinomycetota</taxon>
        <taxon>Actinomycetes</taxon>
        <taxon>Pseudonocardiales</taxon>
        <taxon>Pseudonocardiaceae</taxon>
        <taxon>Amycolatopsis</taxon>
    </lineage>
</organism>
<dbReference type="Proteomes" id="UP000187486">
    <property type="component" value="Unassembled WGS sequence"/>
</dbReference>
<dbReference type="Gene3D" id="3.30.450.40">
    <property type="match status" value="1"/>
</dbReference>
<dbReference type="Pfam" id="PF00196">
    <property type="entry name" value="GerE"/>
    <property type="match status" value="1"/>
</dbReference>
<evidence type="ECO:0000256" key="3">
    <source>
        <dbReference type="ARBA" id="ARBA00023163"/>
    </source>
</evidence>
<dbReference type="GO" id="GO:0006355">
    <property type="term" value="P:regulation of DNA-templated transcription"/>
    <property type="evidence" value="ECO:0007669"/>
    <property type="project" value="InterPro"/>
</dbReference>
<protein>
    <recommendedName>
        <fullName evidence="4">HTH luxR-type domain-containing protein</fullName>
    </recommendedName>
</protein>
<keyword evidence="1" id="KW-0805">Transcription regulation</keyword>
<dbReference type="InterPro" id="IPR029016">
    <property type="entry name" value="GAF-like_dom_sf"/>
</dbReference>
<keyword evidence="6" id="KW-1185">Reference proteome</keyword>
<dbReference type="Gene3D" id="1.10.10.10">
    <property type="entry name" value="Winged helix-like DNA-binding domain superfamily/Winged helix DNA-binding domain"/>
    <property type="match status" value="1"/>
</dbReference>
<dbReference type="CDD" id="cd06170">
    <property type="entry name" value="LuxR_C_like"/>
    <property type="match status" value="1"/>
</dbReference>
<evidence type="ECO:0000259" key="4">
    <source>
        <dbReference type="PROSITE" id="PS50043"/>
    </source>
</evidence>
<evidence type="ECO:0000313" key="6">
    <source>
        <dbReference type="Proteomes" id="UP000187486"/>
    </source>
</evidence>
<dbReference type="EMBL" id="MQUQ01000011">
    <property type="protein sequence ID" value="OLZ50065.1"/>
    <property type="molecule type" value="Genomic_DNA"/>
</dbReference>
<dbReference type="InterPro" id="IPR000792">
    <property type="entry name" value="Tscrpt_reg_LuxR_C"/>
</dbReference>
<evidence type="ECO:0000313" key="5">
    <source>
        <dbReference type="EMBL" id="OLZ50065.1"/>
    </source>
</evidence>
<dbReference type="AlphaFoldDB" id="A0A1R0KQU6"/>
<dbReference type="InterPro" id="IPR016032">
    <property type="entry name" value="Sig_transdc_resp-reg_C-effctor"/>
</dbReference>
<accession>A0A1R0KQU6</accession>
<sequence length="350" mass="37991">MTVSMRRSTDSAYAAIDRLARQRSTCEDFQWAAVSDLRRIVGFDSMCWNLIDPLTWVPSWTVADNPVIGRQQRRVHEAWASSGEFAELTDRGFAFTRVDAEGAPRRESYWWEIAEPGGLRDGLSVALAADGVCWGMLHLYRDGGRPFTAADVEALMKIASTLGRRLRRSTIDPAGAPSSDDEAGTVILDRALGLVASTPAADRWLSRLPQAVPGGDALPGFIYAVAARATPGGSSLPSPRLRIRADDGTWLVLDIASLSESAPLGVGAMVMTIEPARRTDLRPLLMRAHQLSDREREVAALVTNGLTNLELADALFITRHTVSDHLKAIYSKLGVNSRSELSAVLAGNRG</sequence>
<feature type="domain" description="HTH luxR-type" evidence="4">
    <location>
        <begin position="284"/>
        <end position="349"/>
    </location>
</feature>
<name>A0A1R0KQU6_9PSEU</name>
<proteinExistence type="predicted"/>
<dbReference type="SUPFAM" id="SSF46894">
    <property type="entry name" value="C-terminal effector domain of the bipartite response regulators"/>
    <property type="match status" value="1"/>
</dbReference>
<evidence type="ECO:0000256" key="1">
    <source>
        <dbReference type="ARBA" id="ARBA00023015"/>
    </source>
</evidence>
<dbReference type="PANTHER" id="PTHR44688:SF16">
    <property type="entry name" value="DNA-BINDING TRANSCRIPTIONAL ACTIVATOR DEVR_DOSR"/>
    <property type="match status" value="1"/>
</dbReference>
<dbReference type="PANTHER" id="PTHR44688">
    <property type="entry name" value="DNA-BINDING TRANSCRIPTIONAL ACTIVATOR DEVR_DOSR"/>
    <property type="match status" value="1"/>
</dbReference>
<evidence type="ECO:0000256" key="2">
    <source>
        <dbReference type="ARBA" id="ARBA00023125"/>
    </source>
</evidence>
<dbReference type="SMART" id="SM00421">
    <property type="entry name" value="HTH_LUXR"/>
    <property type="match status" value="1"/>
</dbReference>
<gene>
    <name evidence="5" type="ORF">BS329_20795</name>
</gene>